<proteinExistence type="predicted"/>
<dbReference type="PANTHER" id="PTHR47893">
    <property type="entry name" value="REGULATORY PROTEIN PCHR"/>
    <property type="match status" value="1"/>
</dbReference>
<name>A0A4R6SR59_9SPHI</name>
<dbReference type="PROSITE" id="PS01124">
    <property type="entry name" value="HTH_ARAC_FAMILY_2"/>
    <property type="match status" value="1"/>
</dbReference>
<comment type="caution">
    <text evidence="5">The sequence shown here is derived from an EMBL/GenBank/DDBJ whole genome shotgun (WGS) entry which is preliminary data.</text>
</comment>
<dbReference type="PANTHER" id="PTHR47893:SF1">
    <property type="entry name" value="REGULATORY PROTEIN PCHR"/>
    <property type="match status" value="1"/>
</dbReference>
<reference evidence="5 6" key="1">
    <citation type="submission" date="2019-03" db="EMBL/GenBank/DDBJ databases">
        <title>Genomic Encyclopedia of Archaeal and Bacterial Type Strains, Phase II (KMG-II): from individual species to whole genera.</title>
        <authorList>
            <person name="Goeker M."/>
        </authorList>
    </citation>
    <scope>NUCLEOTIDE SEQUENCE [LARGE SCALE GENOMIC DNA]</scope>
    <source>
        <strain evidence="5 6">DSM 19035</strain>
    </source>
</reference>
<gene>
    <name evidence="5" type="ORF">ATK78_4374</name>
</gene>
<keyword evidence="6" id="KW-1185">Reference proteome</keyword>
<dbReference type="PROSITE" id="PS00041">
    <property type="entry name" value="HTH_ARAC_FAMILY_1"/>
    <property type="match status" value="1"/>
</dbReference>
<dbReference type="SUPFAM" id="SSF46689">
    <property type="entry name" value="Homeodomain-like"/>
    <property type="match status" value="1"/>
</dbReference>
<dbReference type="GO" id="GO:0043565">
    <property type="term" value="F:sequence-specific DNA binding"/>
    <property type="evidence" value="ECO:0007669"/>
    <property type="project" value="InterPro"/>
</dbReference>
<evidence type="ECO:0000256" key="1">
    <source>
        <dbReference type="ARBA" id="ARBA00023015"/>
    </source>
</evidence>
<dbReference type="InterPro" id="IPR018060">
    <property type="entry name" value="HTH_AraC"/>
</dbReference>
<dbReference type="Gene3D" id="1.10.10.60">
    <property type="entry name" value="Homeodomain-like"/>
    <property type="match status" value="2"/>
</dbReference>
<dbReference type="EMBL" id="SNYC01000008">
    <property type="protein sequence ID" value="TDQ06715.1"/>
    <property type="molecule type" value="Genomic_DNA"/>
</dbReference>
<dbReference type="PRINTS" id="PR00032">
    <property type="entry name" value="HTHARAC"/>
</dbReference>
<feature type="domain" description="HTH araC/xylS-type" evidence="4">
    <location>
        <begin position="225"/>
        <end position="321"/>
    </location>
</feature>
<sequence>MVVKSKIEGLNEWLFMENIPDAFFSGNTITEKNVIIERSPANIVSYQLSSAGLFLTYSEMKFTKPTRIYSSVEGEAITSEFMFCYPSGSRKIGAFGNSHHNLRFVAPINTMHELKPGVDYTFFQMILSKAYYYRLMDRHSSLHGNFVQHIEKALSVSNTPQNKMVTSDMQRIISEIREGKKTGELRRLHTEAKVLALLIYQIEQLNKEQFEDKKVLKDADVDKLECARAILEVRFINPPTQRELALEVMLNETKLRRGFKECFAITIYDYITRLRMELAKSLLLEEQKTIYEVALLTGFRHQANFSTAFKKYFGVSPSEMI</sequence>
<dbReference type="OrthoDB" id="799767at2"/>
<dbReference type="Pfam" id="PF12833">
    <property type="entry name" value="HTH_18"/>
    <property type="match status" value="1"/>
</dbReference>
<evidence type="ECO:0000256" key="3">
    <source>
        <dbReference type="ARBA" id="ARBA00023163"/>
    </source>
</evidence>
<keyword evidence="1" id="KW-0805">Transcription regulation</keyword>
<dbReference type="InterPro" id="IPR053142">
    <property type="entry name" value="PchR_regulatory_protein"/>
</dbReference>
<accession>A0A4R6SR59</accession>
<organism evidence="5 6">
    <name type="scientific">Pedobacter metabolipauper</name>
    <dbReference type="NCBI Taxonomy" id="425513"/>
    <lineage>
        <taxon>Bacteria</taxon>
        <taxon>Pseudomonadati</taxon>
        <taxon>Bacteroidota</taxon>
        <taxon>Sphingobacteriia</taxon>
        <taxon>Sphingobacteriales</taxon>
        <taxon>Sphingobacteriaceae</taxon>
        <taxon>Pedobacter</taxon>
    </lineage>
</organism>
<dbReference type="InterPro" id="IPR020449">
    <property type="entry name" value="Tscrpt_reg_AraC-type_HTH"/>
</dbReference>
<evidence type="ECO:0000259" key="4">
    <source>
        <dbReference type="PROSITE" id="PS01124"/>
    </source>
</evidence>
<keyword evidence="3" id="KW-0804">Transcription</keyword>
<keyword evidence="2" id="KW-0238">DNA-binding</keyword>
<dbReference type="AlphaFoldDB" id="A0A4R6SR59"/>
<dbReference type="Proteomes" id="UP000295620">
    <property type="component" value="Unassembled WGS sequence"/>
</dbReference>
<dbReference type="GO" id="GO:0003700">
    <property type="term" value="F:DNA-binding transcription factor activity"/>
    <property type="evidence" value="ECO:0007669"/>
    <property type="project" value="InterPro"/>
</dbReference>
<evidence type="ECO:0000313" key="6">
    <source>
        <dbReference type="Proteomes" id="UP000295620"/>
    </source>
</evidence>
<evidence type="ECO:0000256" key="2">
    <source>
        <dbReference type="ARBA" id="ARBA00023125"/>
    </source>
</evidence>
<dbReference type="InterPro" id="IPR009057">
    <property type="entry name" value="Homeodomain-like_sf"/>
</dbReference>
<dbReference type="RefSeq" id="WP_133578160.1">
    <property type="nucleotide sequence ID" value="NZ_SNYC01000008.1"/>
</dbReference>
<protein>
    <submittedName>
        <fullName evidence="5">AraC family transcriptional regulator</fullName>
    </submittedName>
</protein>
<dbReference type="InterPro" id="IPR018062">
    <property type="entry name" value="HTH_AraC-typ_CS"/>
</dbReference>
<evidence type="ECO:0000313" key="5">
    <source>
        <dbReference type="EMBL" id="TDQ06715.1"/>
    </source>
</evidence>
<dbReference type="SMART" id="SM00342">
    <property type="entry name" value="HTH_ARAC"/>
    <property type="match status" value="1"/>
</dbReference>